<evidence type="ECO:0000313" key="2">
    <source>
        <dbReference type="Proteomes" id="UP000594014"/>
    </source>
</evidence>
<proteinExistence type="predicted"/>
<dbReference type="Proteomes" id="UP000594014">
    <property type="component" value="Chromosome"/>
</dbReference>
<accession>A0ACD1AGR4</accession>
<name>A0ACD1AGR4_9FIRM</name>
<sequence length="274" mass="30773">MIRDITLGQYYPGDSWIHRLDARIKIIWTFVYIISLFVIRDFWGYIPVLLTLALIIGVSAVPLKFILKGLKPIFLIIVFTFTINMFMTKGTPLLTLGFLTITREGLYNALFMGSRLVLLIIGSSLLTLATKPINLTDGIEKLLSPAQKIGVPAHELAMMMTIALRFIPTLLEETDKIMKAQMARGADFESGNLINRAKSLIPLLVPLFISAFRIAQDLAMAMEARCYRGGSHRTRMNGMKLKKKDAAASVLIALYLVLIIAQSQGLFHWLIRFL</sequence>
<gene>
    <name evidence="1" type="ORF">FRZ06_20235</name>
</gene>
<keyword evidence="1" id="KW-0812">Transmembrane</keyword>
<protein>
    <submittedName>
        <fullName evidence="1">Energy-coupling factor transporter transmembrane protein EcfT</fullName>
    </submittedName>
</protein>
<keyword evidence="1" id="KW-0472">Membrane</keyword>
<reference evidence="1" key="1">
    <citation type="submission" date="2019-08" db="EMBL/GenBank/DDBJ databases">
        <title>Genome sequence of Clostridiales bacterium MT110.</title>
        <authorList>
            <person name="Cao J."/>
        </authorList>
    </citation>
    <scope>NUCLEOTIDE SEQUENCE</scope>
    <source>
        <strain evidence="1">MT110</strain>
    </source>
</reference>
<organism evidence="1 2">
    <name type="scientific">Anoxybacterium hadale</name>
    <dbReference type="NCBI Taxonomy" id="3408580"/>
    <lineage>
        <taxon>Bacteria</taxon>
        <taxon>Bacillati</taxon>
        <taxon>Bacillota</taxon>
        <taxon>Clostridia</taxon>
        <taxon>Peptostreptococcales</taxon>
        <taxon>Anaerovoracaceae</taxon>
        <taxon>Anoxybacterium</taxon>
    </lineage>
</organism>
<keyword evidence="2" id="KW-1185">Reference proteome</keyword>
<evidence type="ECO:0000313" key="1">
    <source>
        <dbReference type="EMBL" id="QOX65523.1"/>
    </source>
</evidence>
<dbReference type="EMBL" id="CP042469">
    <property type="protein sequence ID" value="QOX65523.1"/>
    <property type="molecule type" value="Genomic_DNA"/>
</dbReference>